<sequence>MELGDPVPCERCAGNGNGFVIKWKITVKYRFHFKPATEEYNMVISFFGHINDENYQIPDWYSARSVQVLDILDGYELVNMS</sequence>
<reference evidence="1" key="1">
    <citation type="journal article" date="2019" name="Science">
        <title>Mutation of a bHLH transcription factor allowed almond domestication.</title>
        <authorList>
            <person name="Sanchez-Perez R."/>
            <person name="Pavan S."/>
            <person name="Mazzeo R."/>
            <person name="Moldovan C."/>
            <person name="Aiese Cigliano R."/>
            <person name="Del Cueto J."/>
            <person name="Ricciardi F."/>
            <person name="Lotti C."/>
            <person name="Ricciardi L."/>
            <person name="Dicenta F."/>
            <person name="Lopez-Marques R.L."/>
            <person name="Lindberg Moller B."/>
        </authorList>
    </citation>
    <scope>NUCLEOTIDE SEQUENCE</scope>
</reference>
<organism evidence="1">
    <name type="scientific">Prunus dulcis</name>
    <name type="common">Almond</name>
    <name type="synonym">Amygdalus dulcis</name>
    <dbReference type="NCBI Taxonomy" id="3755"/>
    <lineage>
        <taxon>Eukaryota</taxon>
        <taxon>Viridiplantae</taxon>
        <taxon>Streptophyta</taxon>
        <taxon>Embryophyta</taxon>
        <taxon>Tracheophyta</taxon>
        <taxon>Spermatophyta</taxon>
        <taxon>Magnoliopsida</taxon>
        <taxon>eudicotyledons</taxon>
        <taxon>Gunneridae</taxon>
        <taxon>Pentapetalae</taxon>
        <taxon>rosids</taxon>
        <taxon>fabids</taxon>
        <taxon>Rosales</taxon>
        <taxon>Rosaceae</taxon>
        <taxon>Amygdaloideae</taxon>
        <taxon>Amygdaleae</taxon>
        <taxon>Prunus</taxon>
    </lineage>
</organism>
<dbReference type="AlphaFoldDB" id="A0A4Y1RLY5"/>
<protein>
    <submittedName>
        <fullName evidence="1">Thylakoid lumenal P17.1 protein</fullName>
    </submittedName>
</protein>
<name>A0A4Y1RLY5_PRUDU</name>
<dbReference type="EMBL" id="AP019302">
    <property type="protein sequence ID" value="BBH05372.1"/>
    <property type="molecule type" value="Genomic_DNA"/>
</dbReference>
<gene>
    <name evidence="1" type="ORF">Prudu_016738</name>
</gene>
<proteinExistence type="predicted"/>
<accession>A0A4Y1RLY5</accession>
<evidence type="ECO:0000313" key="1">
    <source>
        <dbReference type="EMBL" id="BBH05372.1"/>
    </source>
</evidence>